<evidence type="ECO:0000313" key="3">
    <source>
        <dbReference type="Proteomes" id="UP000800041"/>
    </source>
</evidence>
<name>A0A6G1GQ57_9PEZI</name>
<dbReference type="InterPro" id="IPR010730">
    <property type="entry name" value="HET"/>
</dbReference>
<dbReference type="Proteomes" id="UP000800041">
    <property type="component" value="Unassembled WGS sequence"/>
</dbReference>
<organism evidence="2 3">
    <name type="scientific">Aulographum hederae CBS 113979</name>
    <dbReference type="NCBI Taxonomy" id="1176131"/>
    <lineage>
        <taxon>Eukaryota</taxon>
        <taxon>Fungi</taxon>
        <taxon>Dikarya</taxon>
        <taxon>Ascomycota</taxon>
        <taxon>Pezizomycotina</taxon>
        <taxon>Dothideomycetes</taxon>
        <taxon>Pleosporomycetidae</taxon>
        <taxon>Aulographales</taxon>
        <taxon>Aulographaceae</taxon>
    </lineage>
</organism>
<sequence>MIRKWMSSCNEYHSDCAEHNPRRISHFWLIDCETRMLAKSRGDEAYTALSYVWGNPAPKASESAIGKQLPSQLPQTIEDAMTVTRKLDLQYIWIDRYCILQTANPHKSEQLRQMDKVYHNACITLVAAVGTDPSHGLPGVGPVPRVPQPSVKVADYLLASSMSNPKLLIRRSPWMTRAWTYQEAICSRRLLAFTEQQVYYECG</sequence>
<dbReference type="PANTHER" id="PTHR33112">
    <property type="entry name" value="DOMAIN PROTEIN, PUTATIVE-RELATED"/>
    <property type="match status" value="1"/>
</dbReference>
<accession>A0A6G1GQ57</accession>
<reference evidence="2" key="1">
    <citation type="journal article" date="2020" name="Stud. Mycol.">
        <title>101 Dothideomycetes genomes: a test case for predicting lifestyles and emergence of pathogens.</title>
        <authorList>
            <person name="Haridas S."/>
            <person name="Albert R."/>
            <person name="Binder M."/>
            <person name="Bloem J."/>
            <person name="Labutti K."/>
            <person name="Salamov A."/>
            <person name="Andreopoulos B."/>
            <person name="Baker S."/>
            <person name="Barry K."/>
            <person name="Bills G."/>
            <person name="Bluhm B."/>
            <person name="Cannon C."/>
            <person name="Castanera R."/>
            <person name="Culley D."/>
            <person name="Daum C."/>
            <person name="Ezra D."/>
            <person name="Gonzalez J."/>
            <person name="Henrissat B."/>
            <person name="Kuo A."/>
            <person name="Liang C."/>
            <person name="Lipzen A."/>
            <person name="Lutzoni F."/>
            <person name="Magnuson J."/>
            <person name="Mondo S."/>
            <person name="Nolan M."/>
            <person name="Ohm R."/>
            <person name="Pangilinan J."/>
            <person name="Park H.-J."/>
            <person name="Ramirez L."/>
            <person name="Alfaro M."/>
            <person name="Sun H."/>
            <person name="Tritt A."/>
            <person name="Yoshinaga Y."/>
            <person name="Zwiers L.-H."/>
            <person name="Turgeon B."/>
            <person name="Goodwin S."/>
            <person name="Spatafora J."/>
            <person name="Crous P."/>
            <person name="Grigoriev I."/>
        </authorList>
    </citation>
    <scope>NUCLEOTIDE SEQUENCE</scope>
    <source>
        <strain evidence="2">CBS 113979</strain>
    </source>
</reference>
<dbReference type="AlphaFoldDB" id="A0A6G1GQ57"/>
<dbReference type="Pfam" id="PF06985">
    <property type="entry name" value="HET"/>
    <property type="match status" value="1"/>
</dbReference>
<feature type="domain" description="Heterokaryon incompatibility" evidence="1">
    <location>
        <begin position="46"/>
        <end position="183"/>
    </location>
</feature>
<dbReference type="OrthoDB" id="5428863at2759"/>
<dbReference type="PANTHER" id="PTHR33112:SF1">
    <property type="entry name" value="HETEROKARYON INCOMPATIBILITY DOMAIN-CONTAINING PROTEIN"/>
    <property type="match status" value="1"/>
</dbReference>
<evidence type="ECO:0000313" key="2">
    <source>
        <dbReference type="EMBL" id="KAF1983083.1"/>
    </source>
</evidence>
<keyword evidence="3" id="KW-1185">Reference proteome</keyword>
<evidence type="ECO:0000259" key="1">
    <source>
        <dbReference type="Pfam" id="PF06985"/>
    </source>
</evidence>
<dbReference type="EMBL" id="ML977178">
    <property type="protein sequence ID" value="KAF1983083.1"/>
    <property type="molecule type" value="Genomic_DNA"/>
</dbReference>
<proteinExistence type="predicted"/>
<gene>
    <name evidence="2" type="ORF">K402DRAFT_339234</name>
</gene>
<protein>
    <submittedName>
        <fullName evidence="2">HET-domain-containing protein</fullName>
    </submittedName>
</protein>
<feature type="non-terminal residue" evidence="2">
    <location>
        <position position="203"/>
    </location>
</feature>